<gene>
    <name evidence="6" type="ORF">ACFPYJ_03340</name>
</gene>
<dbReference type="PANTHER" id="PTHR32089">
    <property type="entry name" value="METHYL-ACCEPTING CHEMOTAXIS PROTEIN MCPB"/>
    <property type="match status" value="1"/>
</dbReference>
<keyword evidence="7" id="KW-1185">Reference proteome</keyword>
<dbReference type="SMART" id="SM00283">
    <property type="entry name" value="MA"/>
    <property type="match status" value="1"/>
</dbReference>
<name>A0ABW0VQJ7_9BACL</name>
<comment type="similarity">
    <text evidence="2">Belongs to the methyl-accepting chemotaxis (MCP) protein family.</text>
</comment>
<dbReference type="InterPro" id="IPR004090">
    <property type="entry name" value="Chemotax_Me-accpt_rcpt"/>
</dbReference>
<evidence type="ECO:0000256" key="3">
    <source>
        <dbReference type="PROSITE-ProRule" id="PRU00284"/>
    </source>
</evidence>
<dbReference type="PROSITE" id="PS50111">
    <property type="entry name" value="CHEMOTAXIS_TRANSDUC_2"/>
    <property type="match status" value="1"/>
</dbReference>
<dbReference type="SUPFAM" id="SSF58104">
    <property type="entry name" value="Methyl-accepting chemotaxis protein (MCP) signaling domain"/>
    <property type="match status" value="1"/>
</dbReference>
<evidence type="ECO:0000256" key="4">
    <source>
        <dbReference type="SAM" id="Phobius"/>
    </source>
</evidence>
<feature type="transmembrane region" description="Helical" evidence="4">
    <location>
        <begin position="111"/>
        <end position="128"/>
    </location>
</feature>
<dbReference type="EMBL" id="JBHSOW010000015">
    <property type="protein sequence ID" value="MFC5648163.1"/>
    <property type="molecule type" value="Genomic_DNA"/>
</dbReference>
<feature type="domain" description="Methyl-accepting transducer" evidence="5">
    <location>
        <begin position="207"/>
        <end position="443"/>
    </location>
</feature>
<keyword evidence="4" id="KW-1133">Transmembrane helix</keyword>
<dbReference type="PANTHER" id="PTHR32089:SF112">
    <property type="entry name" value="LYSOZYME-LIKE PROTEIN-RELATED"/>
    <property type="match status" value="1"/>
</dbReference>
<dbReference type="Proteomes" id="UP001596047">
    <property type="component" value="Unassembled WGS sequence"/>
</dbReference>
<evidence type="ECO:0000313" key="6">
    <source>
        <dbReference type="EMBL" id="MFC5648163.1"/>
    </source>
</evidence>
<proteinExistence type="inferred from homology"/>
<feature type="transmembrane region" description="Helical" evidence="4">
    <location>
        <begin position="140"/>
        <end position="161"/>
    </location>
</feature>
<protein>
    <submittedName>
        <fullName evidence="6">Methyl-accepting chemotaxis protein</fullName>
    </submittedName>
</protein>
<comment type="caution">
    <text evidence="6">The sequence shown here is derived from an EMBL/GenBank/DDBJ whole genome shotgun (WGS) entry which is preliminary data.</text>
</comment>
<dbReference type="InterPro" id="IPR004089">
    <property type="entry name" value="MCPsignal_dom"/>
</dbReference>
<feature type="transmembrane region" description="Helical" evidence="4">
    <location>
        <begin position="65"/>
        <end position="82"/>
    </location>
</feature>
<dbReference type="PRINTS" id="PR00260">
    <property type="entry name" value="CHEMTRNSDUCR"/>
</dbReference>
<feature type="transmembrane region" description="Helical" evidence="4">
    <location>
        <begin position="38"/>
        <end position="58"/>
    </location>
</feature>
<reference evidence="7" key="1">
    <citation type="journal article" date="2019" name="Int. J. Syst. Evol. Microbiol.">
        <title>The Global Catalogue of Microorganisms (GCM) 10K type strain sequencing project: providing services to taxonomists for standard genome sequencing and annotation.</title>
        <authorList>
            <consortium name="The Broad Institute Genomics Platform"/>
            <consortium name="The Broad Institute Genome Sequencing Center for Infectious Disease"/>
            <person name="Wu L."/>
            <person name="Ma J."/>
        </authorList>
    </citation>
    <scope>NUCLEOTIDE SEQUENCE [LARGE SCALE GENOMIC DNA]</scope>
    <source>
        <strain evidence="7">CGMCC 1.3240</strain>
    </source>
</reference>
<keyword evidence="4" id="KW-0812">Transmembrane</keyword>
<keyword evidence="4" id="KW-0472">Membrane</keyword>
<dbReference type="Gene3D" id="1.10.287.950">
    <property type="entry name" value="Methyl-accepting chemotaxis protein"/>
    <property type="match status" value="1"/>
</dbReference>
<dbReference type="RefSeq" id="WP_379186621.1">
    <property type="nucleotide sequence ID" value="NZ_JBHSOW010000015.1"/>
</dbReference>
<keyword evidence="1 3" id="KW-0807">Transducer</keyword>
<accession>A0ABW0VQJ7</accession>
<organism evidence="6 7">
    <name type="scientific">Paenibacillus solisilvae</name>
    <dbReference type="NCBI Taxonomy" id="2486751"/>
    <lineage>
        <taxon>Bacteria</taxon>
        <taxon>Bacillati</taxon>
        <taxon>Bacillota</taxon>
        <taxon>Bacilli</taxon>
        <taxon>Bacillales</taxon>
        <taxon>Paenibacillaceae</taxon>
        <taxon>Paenibacillus</taxon>
    </lineage>
</organism>
<evidence type="ECO:0000313" key="7">
    <source>
        <dbReference type="Proteomes" id="UP001596047"/>
    </source>
</evidence>
<dbReference type="Pfam" id="PF00015">
    <property type="entry name" value="MCPsignal"/>
    <property type="match status" value="1"/>
</dbReference>
<evidence type="ECO:0000256" key="2">
    <source>
        <dbReference type="ARBA" id="ARBA00029447"/>
    </source>
</evidence>
<sequence>MTRTEILHKRNKLLVTLIWCFLGLGLVGDLTTNTSMDSIMALVYAGLATAGTMTVLVLRRWLIDYIMYLIVISVAVITYVLVGTGPILTTYLMVYISLGLASLYNDYRPILLSSVLGIIFTNWFWASYRQEMFGGFADDSIISFNMFFGLTAAAMLTSSVFGQRLQNEVLRQQNETSIANEKSGRMLKQVHSSILVLDEFSSDLRDNTQTTQQISHEMTASFSEMTVSIESQTRSISGISGAVQEMDHHVEQAAASADALRGLSESTSGLITAGRTEMTVLTDEMSRVEAIITETASRMDELNVQNEQISEIVIKISGIASQTNLLALNAAIEAARAGEHGKGFAVVSGEVRKLADTSRLAAEDITAILESIKERTAEVTKQVTLGKQAALISMDVTGKVNHAFRNAAGNTSEVQEQSESLAKLVQELQGISHLVASEMTQIAAATEKNMASVQQMLAGIETQDSKISSVAESAGRLESLTKELQAMNKE</sequence>
<evidence type="ECO:0000256" key="1">
    <source>
        <dbReference type="ARBA" id="ARBA00023224"/>
    </source>
</evidence>
<evidence type="ECO:0000259" key="5">
    <source>
        <dbReference type="PROSITE" id="PS50111"/>
    </source>
</evidence>